<keyword evidence="2 6" id="KW-0694">RNA-binding</keyword>
<dbReference type="Pfam" id="PF14804">
    <property type="entry name" value="Jag_N"/>
    <property type="match status" value="1"/>
</dbReference>
<comment type="domain">
    <text evidence="6">Has an N-terminal Jag-N domain and 2 RNA-binding domains (KH and R3H).</text>
</comment>
<feature type="region of interest" description="Disordered" evidence="7">
    <location>
        <begin position="64"/>
        <end position="180"/>
    </location>
</feature>
<comment type="function">
    <text evidence="6">A probable RNA chaperone. Forms a complex with KhpA which binds to cellular RNA and controls its expression. Plays a role in peptidoglycan (PG) homeostasis and cell length regulation.</text>
</comment>
<feature type="region of interest" description="Disordered" evidence="7">
    <location>
        <begin position="1"/>
        <end position="29"/>
    </location>
</feature>
<sequence>MVESHRRRARAAPHGGRRPSAGRRRGADVEWVETTAKTVDEAKELALDRLGVDEHDAEFEVLEEPRPGLFGRTRGEARVRARVRPVQPRPKADRRDRKRSGRGGGGGGRGSGRRPTDAADEASTTDEEAVPAAPSDEPARPSGEGRRGRGGRGKGGTPRRDAAQTTADRPTDGQEPTMSDDVTVEQQATMVEEFVDGLVAAFGYEGVEVGTRRIDEDTMEVHVEGADLGLLVGPRGATLQAIHDLSRTVVQRQASGHHEGRVRLDVAGYREKRREALTRFTQKVADQVKESGTAQVLEPMAPADRKVVHDTVNEIDGVRTTSEGDEPRRRVVIQPD</sequence>
<dbReference type="Gene3D" id="3.30.30.80">
    <property type="entry name" value="probable RNA-binding protein from clostridium symbiosum atcc 14940"/>
    <property type="match status" value="1"/>
</dbReference>
<dbReference type="Gene3D" id="3.30.1370.50">
    <property type="entry name" value="R3H-like domain"/>
    <property type="match status" value="1"/>
</dbReference>
<dbReference type="CDD" id="cd02644">
    <property type="entry name" value="R3H_jag"/>
    <property type="match status" value="1"/>
</dbReference>
<dbReference type="SMART" id="SM01245">
    <property type="entry name" value="Jag_N"/>
    <property type="match status" value="1"/>
</dbReference>
<dbReference type="InterPro" id="IPR036867">
    <property type="entry name" value="R3H_dom_sf"/>
</dbReference>
<dbReference type="InterPro" id="IPR036612">
    <property type="entry name" value="KH_dom_type_1_sf"/>
</dbReference>
<dbReference type="GO" id="GO:0005737">
    <property type="term" value="C:cytoplasm"/>
    <property type="evidence" value="ECO:0007669"/>
    <property type="project" value="UniProtKB-SubCell"/>
</dbReference>
<dbReference type="SUPFAM" id="SSF82708">
    <property type="entry name" value="R3H domain"/>
    <property type="match status" value="1"/>
</dbReference>
<dbReference type="HAMAP" id="MF_00867">
    <property type="entry name" value="KhpB"/>
    <property type="match status" value="1"/>
</dbReference>
<proteinExistence type="inferred from homology"/>
<dbReference type="PANTHER" id="PTHR35800:SF1">
    <property type="entry name" value="RNA-BINDING PROTEIN KHPB"/>
    <property type="match status" value="1"/>
</dbReference>
<comment type="subunit">
    <text evidence="6">Forms a complex with KhpA.</text>
</comment>
<evidence type="ECO:0000256" key="3">
    <source>
        <dbReference type="ARBA" id="ARBA00022960"/>
    </source>
</evidence>
<gene>
    <name evidence="6" type="primary">khpB</name>
    <name evidence="6" type="synonym">eloR</name>
    <name evidence="9" type="ORF">GH723_18320</name>
</gene>
<evidence type="ECO:0000256" key="5">
    <source>
        <dbReference type="ARBA" id="ARBA00023316"/>
    </source>
</evidence>
<dbReference type="EMBL" id="CP045851">
    <property type="protein sequence ID" value="QGG96898.1"/>
    <property type="molecule type" value="Genomic_DNA"/>
</dbReference>
<feature type="compositionally biased region" description="Acidic residues" evidence="7">
    <location>
        <begin position="118"/>
        <end position="129"/>
    </location>
</feature>
<evidence type="ECO:0000256" key="1">
    <source>
        <dbReference type="ARBA" id="ARBA00022490"/>
    </source>
</evidence>
<keyword evidence="3 6" id="KW-0133">Cell shape</keyword>
<dbReference type="Gene3D" id="3.30.300.20">
    <property type="match status" value="1"/>
</dbReference>
<name>A0A5Q2RJ60_9ACTN</name>
<keyword evidence="5 6" id="KW-0961">Cell wall biogenesis/degradation</keyword>
<dbReference type="Proteomes" id="UP000334019">
    <property type="component" value="Chromosome"/>
</dbReference>
<dbReference type="InterPro" id="IPR038008">
    <property type="entry name" value="Jag_KH"/>
</dbReference>
<comment type="similarity">
    <text evidence="6">Belongs to the KhpB RNA-binding protein family.</text>
</comment>
<dbReference type="InterPro" id="IPR034079">
    <property type="entry name" value="R3H_KhpB"/>
</dbReference>
<dbReference type="PROSITE" id="PS51061">
    <property type="entry name" value="R3H"/>
    <property type="match status" value="1"/>
</dbReference>
<comment type="caution">
    <text evidence="6">Lacks conserved residue(s) required for the propagation of feature annotation.</text>
</comment>
<dbReference type="Pfam" id="PF01424">
    <property type="entry name" value="R3H"/>
    <property type="match status" value="1"/>
</dbReference>
<organism evidence="9 10">
    <name type="scientific">Actinomarinicola tropica</name>
    <dbReference type="NCBI Taxonomy" id="2789776"/>
    <lineage>
        <taxon>Bacteria</taxon>
        <taxon>Bacillati</taxon>
        <taxon>Actinomycetota</taxon>
        <taxon>Acidimicrobiia</taxon>
        <taxon>Acidimicrobiales</taxon>
        <taxon>Iamiaceae</taxon>
        <taxon>Actinomarinicola</taxon>
    </lineage>
</organism>
<dbReference type="SUPFAM" id="SSF54791">
    <property type="entry name" value="Eukaryotic type KH-domain (KH-domain type I)"/>
    <property type="match status" value="1"/>
</dbReference>
<dbReference type="InterPro" id="IPR004087">
    <property type="entry name" value="KH_dom"/>
</dbReference>
<dbReference type="CDD" id="cd02414">
    <property type="entry name" value="KH-II_Jag"/>
    <property type="match status" value="1"/>
</dbReference>
<keyword evidence="1 6" id="KW-0963">Cytoplasm</keyword>
<feature type="compositionally biased region" description="Basic and acidic residues" evidence="7">
    <location>
        <begin position="137"/>
        <end position="147"/>
    </location>
</feature>
<feature type="compositionally biased region" description="Basic residues" evidence="7">
    <location>
        <begin position="1"/>
        <end position="24"/>
    </location>
</feature>
<dbReference type="InterPro" id="IPR001374">
    <property type="entry name" value="R3H_dom"/>
</dbReference>
<evidence type="ECO:0000313" key="9">
    <source>
        <dbReference type="EMBL" id="QGG96898.1"/>
    </source>
</evidence>
<keyword evidence="4 6" id="KW-0143">Chaperone</keyword>
<evidence type="ECO:0000256" key="6">
    <source>
        <dbReference type="HAMAP-Rule" id="MF_00867"/>
    </source>
</evidence>
<evidence type="ECO:0000313" key="10">
    <source>
        <dbReference type="Proteomes" id="UP000334019"/>
    </source>
</evidence>
<evidence type="ECO:0000256" key="2">
    <source>
        <dbReference type="ARBA" id="ARBA00022884"/>
    </source>
</evidence>
<protein>
    <recommendedName>
        <fullName evidence="6">RNA-binding protein KhpB</fullName>
    </recommendedName>
    <alternativeName>
        <fullName evidence="6">RNA-binding protein EloR</fullName>
    </alternativeName>
</protein>
<dbReference type="SMART" id="SM00322">
    <property type="entry name" value="KH"/>
    <property type="match status" value="1"/>
</dbReference>
<dbReference type="GO" id="GO:0003723">
    <property type="term" value="F:RNA binding"/>
    <property type="evidence" value="ECO:0007669"/>
    <property type="project" value="UniProtKB-UniRule"/>
</dbReference>
<dbReference type="GO" id="GO:0071555">
    <property type="term" value="P:cell wall organization"/>
    <property type="evidence" value="ECO:0007669"/>
    <property type="project" value="UniProtKB-KW"/>
</dbReference>
<evidence type="ECO:0000256" key="7">
    <source>
        <dbReference type="SAM" id="MobiDB-lite"/>
    </source>
</evidence>
<dbReference type="InterPro" id="IPR032782">
    <property type="entry name" value="KhpB_N"/>
</dbReference>
<dbReference type="NCBIfam" id="NF041568">
    <property type="entry name" value="Jag_EloR"/>
    <property type="match status" value="1"/>
</dbReference>
<accession>A0A5Q2RJ60</accession>
<dbReference type="GO" id="GO:0008360">
    <property type="term" value="P:regulation of cell shape"/>
    <property type="evidence" value="ECO:0007669"/>
    <property type="project" value="UniProtKB-KW"/>
</dbReference>
<reference evidence="9 10" key="1">
    <citation type="submission" date="2019-11" db="EMBL/GenBank/DDBJ databases">
        <authorList>
            <person name="He Y."/>
        </authorList>
    </citation>
    <scope>NUCLEOTIDE SEQUENCE [LARGE SCALE GENOMIC DNA]</scope>
    <source>
        <strain evidence="9 10">SCSIO 58843</strain>
    </source>
</reference>
<dbReference type="SMART" id="SM00393">
    <property type="entry name" value="R3H"/>
    <property type="match status" value="1"/>
</dbReference>
<dbReference type="PANTHER" id="PTHR35800">
    <property type="entry name" value="PROTEIN JAG"/>
    <property type="match status" value="1"/>
</dbReference>
<evidence type="ECO:0000259" key="8">
    <source>
        <dbReference type="PROSITE" id="PS51061"/>
    </source>
</evidence>
<dbReference type="AlphaFoldDB" id="A0A5Q2RJ60"/>
<dbReference type="InterPro" id="IPR015946">
    <property type="entry name" value="KH_dom-like_a/b"/>
</dbReference>
<comment type="subcellular location">
    <subcellularLocation>
        <location evidence="6">Cytoplasm</location>
    </subcellularLocation>
</comment>
<dbReference type="KEGG" id="atq:GH723_18320"/>
<feature type="domain" description="R3H" evidence="8">
    <location>
        <begin position="271"/>
        <end position="336"/>
    </location>
</feature>
<dbReference type="GO" id="GO:0009252">
    <property type="term" value="P:peptidoglycan biosynthetic process"/>
    <property type="evidence" value="ECO:0007669"/>
    <property type="project" value="UniProtKB-UniRule"/>
</dbReference>
<dbReference type="InterPro" id="IPR039247">
    <property type="entry name" value="KhpB"/>
</dbReference>
<evidence type="ECO:0000256" key="4">
    <source>
        <dbReference type="ARBA" id="ARBA00023186"/>
    </source>
</evidence>
<feature type="region of interest" description="Disordered" evidence="7">
    <location>
        <begin position="316"/>
        <end position="336"/>
    </location>
</feature>
<keyword evidence="10" id="KW-1185">Reference proteome</keyword>
<dbReference type="InterPro" id="IPR038247">
    <property type="entry name" value="Jag_N_dom_sf"/>
</dbReference>